<comment type="similarity">
    <text evidence="1">Belongs to the glycosyl hydrolase 43 family.</text>
</comment>
<keyword evidence="5" id="KW-1133">Transmembrane helix</keyword>
<dbReference type="GO" id="GO:0004553">
    <property type="term" value="F:hydrolase activity, hydrolyzing O-glycosyl compounds"/>
    <property type="evidence" value="ECO:0007669"/>
    <property type="project" value="InterPro"/>
</dbReference>
<evidence type="ECO:0000256" key="4">
    <source>
        <dbReference type="ARBA" id="ARBA00023295"/>
    </source>
</evidence>
<dbReference type="InterPro" id="IPR006710">
    <property type="entry name" value="Glyco_hydro_43"/>
</dbReference>
<dbReference type="PANTHER" id="PTHR43817">
    <property type="entry name" value="GLYCOSYL HYDROLASE"/>
    <property type="match status" value="1"/>
</dbReference>
<feature type="transmembrane region" description="Helical" evidence="5">
    <location>
        <begin position="47"/>
        <end position="65"/>
    </location>
</feature>
<name>A0A060CGQ2_9ACTN</name>
<evidence type="ECO:0000256" key="2">
    <source>
        <dbReference type="ARBA" id="ARBA00022729"/>
    </source>
</evidence>
<dbReference type="GO" id="GO:0005975">
    <property type="term" value="P:carbohydrate metabolic process"/>
    <property type="evidence" value="ECO:0007669"/>
    <property type="project" value="InterPro"/>
</dbReference>
<sequence>VRFVKLHHGSTVPFGDRSRVRDQTAFTVLSTDSGEEIMRLRLPTIRMAAVVLSLLLAAAISVISARPAAAGQTSIKGADPSVIRVGDTYISVESTGSGIAVREASSTDGLSSAAPTQIWSDNLGVGGGVWAPEIISDGGQYYVYFSDGADAARRMYVISSSTPNGG</sequence>
<keyword evidence="5" id="KW-0812">Transmembrane</keyword>
<dbReference type="AlphaFoldDB" id="A0A060CGQ2"/>
<accession>A0A060CGQ2</accession>
<feature type="non-terminal residue" evidence="6">
    <location>
        <position position="1"/>
    </location>
</feature>
<protein>
    <submittedName>
        <fullName evidence="6">Glyco_hydro_43</fullName>
    </submittedName>
</protein>
<keyword evidence="3" id="KW-0378">Hydrolase</keyword>
<evidence type="ECO:0000256" key="5">
    <source>
        <dbReference type="SAM" id="Phobius"/>
    </source>
</evidence>
<dbReference type="Pfam" id="PF04616">
    <property type="entry name" value="Glyco_hydro_43"/>
    <property type="match status" value="1"/>
</dbReference>
<evidence type="ECO:0000256" key="3">
    <source>
        <dbReference type="ARBA" id="ARBA00022801"/>
    </source>
</evidence>
<dbReference type="Gene3D" id="2.115.10.20">
    <property type="entry name" value="Glycosyl hydrolase domain, family 43"/>
    <property type="match status" value="1"/>
</dbReference>
<dbReference type="PANTHER" id="PTHR43817:SF1">
    <property type="entry name" value="HYDROLASE, FAMILY 43, PUTATIVE (AFU_ORTHOLOGUE AFUA_3G01660)-RELATED"/>
    <property type="match status" value="1"/>
</dbReference>
<organism evidence="6">
    <name type="scientific">uncultured Micromonospora sp</name>
    <dbReference type="NCBI Taxonomy" id="429168"/>
    <lineage>
        <taxon>Bacteria</taxon>
        <taxon>Bacillati</taxon>
        <taxon>Actinomycetota</taxon>
        <taxon>Actinomycetes</taxon>
        <taxon>Micromonosporales</taxon>
        <taxon>Micromonosporaceae</taxon>
        <taxon>Micromonospora</taxon>
        <taxon>environmental samples</taxon>
    </lineage>
</organism>
<dbReference type="InterPro" id="IPR023296">
    <property type="entry name" value="Glyco_hydro_beta-prop_sf"/>
</dbReference>
<dbReference type="SUPFAM" id="SSF75005">
    <property type="entry name" value="Arabinanase/levansucrase/invertase"/>
    <property type="match status" value="1"/>
</dbReference>
<reference evidence="6" key="1">
    <citation type="journal article" date="2013" name="Environ. Microbiol.">
        <title>Seasonally variable intestinal metagenomes of the red palm weevil (Rhynchophorus ferrugineus).</title>
        <authorList>
            <person name="Jia S."/>
            <person name="Zhang X."/>
            <person name="Zhang G."/>
            <person name="Yin A."/>
            <person name="Zhang S."/>
            <person name="Li F."/>
            <person name="Wang L."/>
            <person name="Zhao D."/>
            <person name="Yun Q."/>
            <person name="Tala"/>
            <person name="Wang J."/>
            <person name="Sun G."/>
            <person name="Baabdullah M."/>
            <person name="Yu X."/>
            <person name="Hu S."/>
            <person name="Al-Mssallem I.S."/>
            <person name="Yu J."/>
        </authorList>
    </citation>
    <scope>NUCLEOTIDE SEQUENCE</scope>
</reference>
<feature type="non-terminal residue" evidence="6">
    <location>
        <position position="166"/>
    </location>
</feature>
<dbReference type="EMBL" id="KF124598">
    <property type="protein sequence ID" value="AIA91916.1"/>
    <property type="molecule type" value="Genomic_DNA"/>
</dbReference>
<keyword evidence="5" id="KW-0472">Membrane</keyword>
<evidence type="ECO:0000256" key="1">
    <source>
        <dbReference type="ARBA" id="ARBA00009865"/>
    </source>
</evidence>
<evidence type="ECO:0000313" key="6">
    <source>
        <dbReference type="EMBL" id="AIA91916.1"/>
    </source>
</evidence>
<keyword evidence="2" id="KW-0732">Signal</keyword>
<proteinExistence type="inferred from homology"/>
<keyword evidence="4" id="KW-0326">Glycosidase</keyword>